<keyword evidence="2" id="KW-1185">Reference proteome</keyword>
<feature type="non-terminal residue" evidence="1">
    <location>
        <position position="1"/>
    </location>
</feature>
<protein>
    <submittedName>
        <fullName evidence="1">Uncharacterized protein</fullName>
    </submittedName>
</protein>
<comment type="caution">
    <text evidence="1">The sequence shown here is derived from an EMBL/GenBank/DDBJ whole genome shotgun (WGS) entry which is preliminary data.</text>
</comment>
<sequence>ASEGKTNVRPPTHINFYLISIGKERMTVLVRRNKDLVDNCSGHAAQALRFQPSTISSWNLFSYVNHDGLDSYCALCTVHHLQ</sequence>
<evidence type="ECO:0000313" key="1">
    <source>
        <dbReference type="EMBL" id="MCI53891.1"/>
    </source>
</evidence>
<dbReference type="Proteomes" id="UP000265520">
    <property type="component" value="Unassembled WGS sequence"/>
</dbReference>
<reference evidence="1 2" key="1">
    <citation type="journal article" date="2018" name="Front. Plant Sci.">
        <title>Red Clover (Trifolium pratense) and Zigzag Clover (T. medium) - A Picture of Genomic Similarities and Differences.</title>
        <authorList>
            <person name="Dluhosova J."/>
            <person name="Istvanek J."/>
            <person name="Nedelnik J."/>
            <person name="Repkova J."/>
        </authorList>
    </citation>
    <scope>NUCLEOTIDE SEQUENCE [LARGE SCALE GENOMIC DNA]</scope>
    <source>
        <strain evidence="2">cv. 10/8</strain>
        <tissue evidence="1">Leaf</tissue>
    </source>
</reference>
<evidence type="ECO:0000313" key="2">
    <source>
        <dbReference type="Proteomes" id="UP000265520"/>
    </source>
</evidence>
<accession>A0A392SYG0</accession>
<organism evidence="1 2">
    <name type="scientific">Trifolium medium</name>
    <dbReference type="NCBI Taxonomy" id="97028"/>
    <lineage>
        <taxon>Eukaryota</taxon>
        <taxon>Viridiplantae</taxon>
        <taxon>Streptophyta</taxon>
        <taxon>Embryophyta</taxon>
        <taxon>Tracheophyta</taxon>
        <taxon>Spermatophyta</taxon>
        <taxon>Magnoliopsida</taxon>
        <taxon>eudicotyledons</taxon>
        <taxon>Gunneridae</taxon>
        <taxon>Pentapetalae</taxon>
        <taxon>rosids</taxon>
        <taxon>fabids</taxon>
        <taxon>Fabales</taxon>
        <taxon>Fabaceae</taxon>
        <taxon>Papilionoideae</taxon>
        <taxon>50 kb inversion clade</taxon>
        <taxon>NPAAA clade</taxon>
        <taxon>Hologalegina</taxon>
        <taxon>IRL clade</taxon>
        <taxon>Trifolieae</taxon>
        <taxon>Trifolium</taxon>
    </lineage>
</organism>
<proteinExistence type="predicted"/>
<name>A0A392SYG0_9FABA</name>
<dbReference type="AlphaFoldDB" id="A0A392SYG0"/>
<dbReference type="EMBL" id="LXQA010470651">
    <property type="protein sequence ID" value="MCI53891.1"/>
    <property type="molecule type" value="Genomic_DNA"/>
</dbReference>